<feature type="transmembrane region" description="Helical" evidence="8">
    <location>
        <begin position="261"/>
        <end position="278"/>
    </location>
</feature>
<dbReference type="SUPFAM" id="SSF81321">
    <property type="entry name" value="Family A G protein-coupled receptor-like"/>
    <property type="match status" value="1"/>
</dbReference>
<dbReference type="HOGENOM" id="CLU_009579_19_0_1"/>
<dbReference type="GO" id="GO:0004930">
    <property type="term" value="F:G protein-coupled receptor activity"/>
    <property type="evidence" value="ECO:0007669"/>
    <property type="project" value="UniProtKB-KW"/>
</dbReference>
<feature type="transmembrane region" description="Helical" evidence="8">
    <location>
        <begin position="162"/>
        <end position="183"/>
    </location>
</feature>
<keyword evidence="12" id="KW-1185">Reference proteome</keyword>
<name>R7VME2_CAPTE</name>
<keyword evidence="3 8" id="KW-1133">Transmembrane helix</keyword>
<reference evidence="10 12" key="2">
    <citation type="journal article" date="2013" name="Nature">
        <title>Insights into bilaterian evolution from three spiralian genomes.</title>
        <authorList>
            <person name="Simakov O."/>
            <person name="Marletaz F."/>
            <person name="Cho S.J."/>
            <person name="Edsinger-Gonzales E."/>
            <person name="Havlak P."/>
            <person name="Hellsten U."/>
            <person name="Kuo D.H."/>
            <person name="Larsson T."/>
            <person name="Lv J."/>
            <person name="Arendt D."/>
            <person name="Savage R."/>
            <person name="Osoegawa K."/>
            <person name="de Jong P."/>
            <person name="Grimwood J."/>
            <person name="Chapman J.A."/>
            <person name="Shapiro H."/>
            <person name="Aerts A."/>
            <person name="Otillar R.P."/>
            <person name="Terry A.Y."/>
            <person name="Boore J.L."/>
            <person name="Grigoriev I.V."/>
            <person name="Lindberg D.R."/>
            <person name="Seaver E.C."/>
            <person name="Weisblat D.A."/>
            <person name="Putnam N.H."/>
            <person name="Rokhsar D.S."/>
        </authorList>
    </citation>
    <scope>NUCLEOTIDE SEQUENCE</scope>
    <source>
        <strain evidence="10 12">I ESC-2004</strain>
    </source>
</reference>
<evidence type="ECO:0000256" key="7">
    <source>
        <dbReference type="ARBA" id="ARBA00023224"/>
    </source>
</evidence>
<reference evidence="11" key="3">
    <citation type="submission" date="2015-06" db="UniProtKB">
        <authorList>
            <consortium name="EnsemblMetazoa"/>
        </authorList>
    </citation>
    <scope>IDENTIFICATION</scope>
</reference>
<protein>
    <recommendedName>
        <fullName evidence="9">G-protein coupled receptors family 1 profile domain-containing protein</fullName>
    </recommendedName>
</protein>
<dbReference type="Proteomes" id="UP000014760">
    <property type="component" value="Unassembled WGS sequence"/>
</dbReference>
<dbReference type="InterPro" id="IPR000276">
    <property type="entry name" value="GPCR_Rhodpsn"/>
</dbReference>
<evidence type="ECO:0000256" key="8">
    <source>
        <dbReference type="SAM" id="Phobius"/>
    </source>
</evidence>
<evidence type="ECO:0000256" key="3">
    <source>
        <dbReference type="ARBA" id="ARBA00022989"/>
    </source>
</evidence>
<keyword evidence="2 8" id="KW-0812">Transmembrane</keyword>
<dbReference type="PRINTS" id="PR00237">
    <property type="entry name" value="GPCRRHODOPSN"/>
</dbReference>
<dbReference type="Pfam" id="PF00001">
    <property type="entry name" value="7tm_1"/>
    <property type="match status" value="1"/>
</dbReference>
<reference evidence="12" key="1">
    <citation type="submission" date="2012-12" db="EMBL/GenBank/DDBJ databases">
        <authorList>
            <person name="Hellsten U."/>
            <person name="Grimwood J."/>
            <person name="Chapman J.A."/>
            <person name="Shapiro H."/>
            <person name="Aerts A."/>
            <person name="Otillar R.P."/>
            <person name="Terry A.Y."/>
            <person name="Boore J.L."/>
            <person name="Simakov O."/>
            <person name="Marletaz F."/>
            <person name="Cho S.-J."/>
            <person name="Edsinger-Gonzales E."/>
            <person name="Havlak P."/>
            <person name="Kuo D.-H."/>
            <person name="Larsson T."/>
            <person name="Lv J."/>
            <person name="Arendt D."/>
            <person name="Savage R."/>
            <person name="Osoegawa K."/>
            <person name="de Jong P."/>
            <person name="Lindberg D.R."/>
            <person name="Seaver E.C."/>
            <person name="Weisblat D.A."/>
            <person name="Putnam N.H."/>
            <person name="Grigoriev I.V."/>
            <person name="Rokhsar D.S."/>
        </authorList>
    </citation>
    <scope>NUCLEOTIDE SEQUENCE</scope>
    <source>
        <strain evidence="12">I ESC-2004</strain>
    </source>
</reference>
<proteinExistence type="predicted"/>
<gene>
    <name evidence="10" type="ORF">CAPTEDRAFT_209237</name>
</gene>
<evidence type="ECO:0000259" key="9">
    <source>
        <dbReference type="PROSITE" id="PS50262"/>
    </source>
</evidence>
<comment type="subcellular location">
    <subcellularLocation>
        <location evidence="1">Membrane</location>
        <topology evidence="1">Multi-pass membrane protein</topology>
    </subcellularLocation>
</comment>
<dbReference type="PANTHER" id="PTHR24243">
    <property type="entry name" value="G-PROTEIN COUPLED RECEPTOR"/>
    <property type="match status" value="1"/>
</dbReference>
<sequence length="369" mass="41217">MASNTTRPIDEVSTSEFAETTSSVSIIVAQAAGDITAWYPWALSTVYLILTVGLVLNTITAIAYLKSSLLTHGKPVHQLIFNMTMSDFICCLVGQPFVLFQYTEAGARYIMTRKMACISSFIGTYIGFDSTVTSLLLITCERLFAILFPLQHMHRVTRRTTRWAIIVTWALLTIRSSILFFWNKWSYNVACVGIAVMPDTYTLYIYNTFLYTCMALIVLLNVVLGFAVIVAKRKAQIMKTSQTMTKSMQSQIKSAQSELKIVKIVFLAVSVLFVTWIPNNTFANIVLAYMTNRQAPPFDILVAYHMTRSVVLVGPVADPLIYFLKNSQCREAVLKLMGRTAASKAKHSVDSKTVMTKVSEVMDKSTTDG</sequence>
<dbReference type="AlphaFoldDB" id="R7VME2"/>
<dbReference type="EMBL" id="AMQN01003754">
    <property type="status" value="NOT_ANNOTATED_CDS"/>
    <property type="molecule type" value="Genomic_DNA"/>
</dbReference>
<dbReference type="PROSITE" id="PS50262">
    <property type="entry name" value="G_PROTEIN_RECEP_F1_2"/>
    <property type="match status" value="1"/>
</dbReference>
<evidence type="ECO:0000313" key="11">
    <source>
        <dbReference type="EnsemblMetazoa" id="CapteP209237"/>
    </source>
</evidence>
<evidence type="ECO:0000313" key="10">
    <source>
        <dbReference type="EMBL" id="ELU18685.1"/>
    </source>
</evidence>
<dbReference type="STRING" id="283909.R7VME2"/>
<dbReference type="CDD" id="cd00637">
    <property type="entry name" value="7tm_classA_rhodopsin-like"/>
    <property type="match status" value="1"/>
</dbReference>
<feature type="transmembrane region" description="Helical" evidence="8">
    <location>
        <begin position="46"/>
        <end position="67"/>
    </location>
</feature>
<organism evidence="10">
    <name type="scientific">Capitella teleta</name>
    <name type="common">Polychaete worm</name>
    <dbReference type="NCBI Taxonomy" id="283909"/>
    <lineage>
        <taxon>Eukaryota</taxon>
        <taxon>Metazoa</taxon>
        <taxon>Spiralia</taxon>
        <taxon>Lophotrochozoa</taxon>
        <taxon>Annelida</taxon>
        <taxon>Polychaeta</taxon>
        <taxon>Sedentaria</taxon>
        <taxon>Scolecida</taxon>
        <taxon>Capitellidae</taxon>
        <taxon>Capitella</taxon>
    </lineage>
</organism>
<keyword evidence="4" id="KW-0297">G-protein coupled receptor</keyword>
<dbReference type="OrthoDB" id="5965749at2759"/>
<feature type="domain" description="G-protein coupled receptors family 1 profile" evidence="9">
    <location>
        <begin position="56"/>
        <end position="322"/>
    </location>
</feature>
<keyword evidence="5 8" id="KW-0472">Membrane</keyword>
<evidence type="ECO:0000256" key="2">
    <source>
        <dbReference type="ARBA" id="ARBA00022692"/>
    </source>
</evidence>
<dbReference type="PANTHER" id="PTHR24243:SF208">
    <property type="entry name" value="PYROKININ-1 RECEPTOR"/>
    <property type="match status" value="1"/>
</dbReference>
<keyword evidence="6" id="KW-0675">Receptor</keyword>
<dbReference type="InterPro" id="IPR017452">
    <property type="entry name" value="GPCR_Rhodpsn_7TM"/>
</dbReference>
<dbReference type="EMBL" id="KB291800">
    <property type="protein sequence ID" value="ELU18685.1"/>
    <property type="molecule type" value="Genomic_DNA"/>
</dbReference>
<dbReference type="EnsemblMetazoa" id="CapteT209237">
    <property type="protein sequence ID" value="CapteP209237"/>
    <property type="gene ID" value="CapteG209237"/>
</dbReference>
<evidence type="ECO:0000256" key="6">
    <source>
        <dbReference type="ARBA" id="ARBA00023170"/>
    </source>
</evidence>
<evidence type="ECO:0000313" key="12">
    <source>
        <dbReference type="Proteomes" id="UP000014760"/>
    </source>
</evidence>
<dbReference type="Gene3D" id="1.20.1070.10">
    <property type="entry name" value="Rhodopsin 7-helix transmembrane proteins"/>
    <property type="match status" value="1"/>
</dbReference>
<feature type="transmembrane region" description="Helical" evidence="8">
    <location>
        <begin position="79"/>
        <end position="102"/>
    </location>
</feature>
<evidence type="ECO:0000256" key="1">
    <source>
        <dbReference type="ARBA" id="ARBA00004141"/>
    </source>
</evidence>
<evidence type="ECO:0000256" key="5">
    <source>
        <dbReference type="ARBA" id="ARBA00023136"/>
    </source>
</evidence>
<evidence type="ECO:0000256" key="4">
    <source>
        <dbReference type="ARBA" id="ARBA00023040"/>
    </source>
</evidence>
<keyword evidence="7" id="KW-0807">Transducer</keyword>
<feature type="transmembrane region" description="Helical" evidence="8">
    <location>
        <begin position="203"/>
        <end position="231"/>
    </location>
</feature>
<dbReference type="GO" id="GO:0016020">
    <property type="term" value="C:membrane"/>
    <property type="evidence" value="ECO:0007669"/>
    <property type="project" value="UniProtKB-SubCell"/>
</dbReference>
<accession>R7VME2</accession>